<dbReference type="Proteomes" id="UP000008312">
    <property type="component" value="Unassembled WGS sequence"/>
</dbReference>
<feature type="compositionally biased region" description="Basic and acidic residues" evidence="1">
    <location>
        <begin position="59"/>
        <end position="73"/>
    </location>
</feature>
<protein>
    <recommendedName>
        <fullName evidence="4">RanBP2-type domain-containing protein</fullName>
    </recommendedName>
</protein>
<evidence type="ECO:0000256" key="1">
    <source>
        <dbReference type="SAM" id="MobiDB-lite"/>
    </source>
</evidence>
<feature type="region of interest" description="Disordered" evidence="1">
    <location>
        <begin position="45"/>
        <end position="337"/>
    </location>
</feature>
<sequence length="390" mass="42238">MSEEGAKPAFCPAFLERLKERQSTMWRCPICFTYTSNNLDRCGSCDAKKPKSQKSSHSLSHDKNSETKEETAETKQSAAASNANPLKRGSTLPCGEEPKREKVGGFTFVPSGKEQPKSLFDSGYTKTNSIFSFPKASSFTFGSGPSAVTMRSESQDTPLEKAEEQGTDLKSTPTLEKTPVPPSASASASASGSTPTPTKQTKGNSDTESESVSESETEMKQESAASQNAEEPKESESKEESEAPKKRGRGRPRGSGRGRGKAQSKGKGRGKAKQAEEAESNQTEKKEESKKESESENEIENENEQHSENEINFGSDVEPPMTEESYEEDENSVDVMEGRTAVPCTAVDSLISDSKEYEVFVFGSGDCGQLGFGTERLHVSVFAQRMSSLG</sequence>
<feature type="compositionally biased region" description="Basic and acidic residues" evidence="1">
    <location>
        <begin position="230"/>
        <end position="245"/>
    </location>
</feature>
<accession>D8M3C6</accession>
<dbReference type="InParanoid" id="D8M3C6"/>
<reference evidence="2" key="1">
    <citation type="submission" date="2010-02" db="EMBL/GenBank/DDBJ databases">
        <title>Sequencing and annotation of the Blastocystis hominis genome.</title>
        <authorList>
            <person name="Wincker P."/>
        </authorList>
    </citation>
    <scope>NUCLEOTIDE SEQUENCE</scope>
    <source>
        <strain evidence="2">Singapore isolate B</strain>
    </source>
</reference>
<feature type="compositionally biased region" description="Polar residues" evidence="1">
    <location>
        <begin position="124"/>
        <end position="143"/>
    </location>
</feature>
<feature type="compositionally biased region" description="Basic residues" evidence="1">
    <location>
        <begin position="246"/>
        <end position="272"/>
    </location>
</feature>
<name>D8M3C6_BLAHO</name>
<evidence type="ECO:0000313" key="3">
    <source>
        <dbReference type="Proteomes" id="UP000008312"/>
    </source>
</evidence>
<gene>
    <name evidence="2" type="ORF">GSBLH_T00002524001</name>
</gene>
<organism evidence="2">
    <name type="scientific">Blastocystis hominis</name>
    <dbReference type="NCBI Taxonomy" id="12968"/>
    <lineage>
        <taxon>Eukaryota</taxon>
        <taxon>Sar</taxon>
        <taxon>Stramenopiles</taxon>
        <taxon>Bigyra</taxon>
        <taxon>Opalozoa</taxon>
        <taxon>Opalinata</taxon>
        <taxon>Blastocystidae</taxon>
        <taxon>Blastocystis</taxon>
    </lineage>
</organism>
<feature type="compositionally biased region" description="Basic and acidic residues" evidence="1">
    <location>
        <begin position="282"/>
        <end position="294"/>
    </location>
</feature>
<dbReference type="GeneID" id="24919683"/>
<proteinExistence type="predicted"/>
<feature type="compositionally biased region" description="Low complexity" evidence="1">
    <location>
        <begin position="183"/>
        <end position="198"/>
    </location>
</feature>
<dbReference type="EMBL" id="FN668650">
    <property type="protein sequence ID" value="CBK22399.2"/>
    <property type="molecule type" value="Genomic_DNA"/>
</dbReference>
<dbReference type="AlphaFoldDB" id="D8M3C6"/>
<evidence type="ECO:0008006" key="4">
    <source>
        <dbReference type="Google" id="ProtNLM"/>
    </source>
</evidence>
<feature type="compositionally biased region" description="Polar residues" evidence="1">
    <location>
        <begin position="74"/>
        <end position="84"/>
    </location>
</feature>
<feature type="compositionally biased region" description="Acidic residues" evidence="1">
    <location>
        <begin position="207"/>
        <end position="216"/>
    </location>
</feature>
<keyword evidence="3" id="KW-1185">Reference proteome</keyword>
<evidence type="ECO:0000313" key="2">
    <source>
        <dbReference type="EMBL" id="CBK22399.2"/>
    </source>
</evidence>
<dbReference type="RefSeq" id="XP_012896447.1">
    <property type="nucleotide sequence ID" value="XM_013040993.1"/>
</dbReference>